<sequence>MQMRIPRVVKFVKGLHNIVAEEGKEAVFKCSVSPSDAAVTWSHNKTKIKASKKYVIAQKETNHSLAITDLTLKDSAEVCADAEGVESKATLKVEEAPVLFVKKLETKSVEEKEKVVLEVELSKPTTEVKWMKNSSVLHPDANLEVKADGAKHSLVIRSASYADRGFYSCETLHDKTQAKVNVEMRPIKLVKGLQQIDVHEKECATFEVELSHENVEATWMKDNLKLKSQDNCRIGVQGKKHSLTLSSLALEDSGLVTFKAESVHSTGRLNVTERPVKITKPLVDMKTQHKDDVTFECEVSRSNANVKWRKDGIELRPSKKMAIISRGTKRSLTIHKCEYEDKGKYMCDAVDDKSLATLEIHARDIKIVKPLEDVEVSEKESASFLCEISHDDVQTEWYSNENKIRAGDNVKLRQEGKSFALVYRSVEVQDSAEIKFVAETAESRAKLKVNELPVKIIKPLRIKIALEKHRGFLECQVSRPNAEVTWYKNNQEIEPSKKYEIVSDGVYRKLIINDTEFDDEDIYTCDAIDDKCSAQFYVEEQSINIVKELRDVEVTEPAEARFECEISIQSVRPPKWSLRGEVLQPSKDVVIEQERTIHRLILKKTDADMTGTIQFALGKAKSLANLVVKDLQVTITRPLEDKVVLETHSIVLSCDFKPSPKVVEWYKDYARIETSERFKPKREKNTAELKILRITLGDSGVYKCKAGNAETKATLSVLDRKVEITKHLQDVEIEEEGCATFSCEVSEDNEEVEWFLNDTHLYPNNFNEIKSVGKCHSLTLKHVMTEDAGTVTVKVQKRFSESVRLKVKEKPAVFMKSLDDVVGEERGTVTLECEASKPKVKPIWKKEGVELVPGDKYEMLQAGKTLGLIIHDLSKSDAGLYTCDLGTEVAKSKVTVQELNVGITKRLKSVDVLEGESCSFECVLSHESVEDCHWLVNGTEVGQDGRVRASNKGRKYMLNIKKARPSDAGEVVFSVRDLNSKATLVVKEKPAEFTKQLEDKEISVGQEVSLSCEMSKWDENIKWCKDGKEIRRSQKFDLRHEGTRAILIIHDASVKDSGVYTCETEISKTKATLTVEETGNCFIKDLQDLKLDENKKAVFTCETKKPASMVTWRKGIADLKASKKYEISQKANVLQLTVNELQENDSDIYTCDIADSQSSAKLVVKGGTDMSNSKSVTFSDKL</sequence>
<evidence type="ECO:0000313" key="2">
    <source>
        <dbReference type="Proteomes" id="UP000827872"/>
    </source>
</evidence>
<reference evidence="1" key="1">
    <citation type="submission" date="2021-08" db="EMBL/GenBank/DDBJ databases">
        <title>The first chromosome-level gecko genome reveals the dynamic sex chromosomes of Neotropical dwarf geckos (Sphaerodactylidae: Sphaerodactylus).</title>
        <authorList>
            <person name="Pinto B.J."/>
            <person name="Keating S.E."/>
            <person name="Gamble T."/>
        </authorList>
    </citation>
    <scope>NUCLEOTIDE SEQUENCE</scope>
    <source>
        <strain evidence="1">TG3544</strain>
    </source>
</reference>
<gene>
    <name evidence="1" type="ORF">K3G42_021966</name>
</gene>
<evidence type="ECO:0000313" key="1">
    <source>
        <dbReference type="EMBL" id="KAH8011349.1"/>
    </source>
</evidence>
<dbReference type="Proteomes" id="UP000827872">
    <property type="component" value="Linkage Group LG11"/>
</dbReference>
<dbReference type="EMBL" id="CM037624">
    <property type="protein sequence ID" value="KAH8011349.1"/>
    <property type="molecule type" value="Genomic_DNA"/>
</dbReference>
<accession>A0ACB8FWB8</accession>
<protein>
    <submittedName>
        <fullName evidence="1">Uncharacterized protein</fullName>
    </submittedName>
</protein>
<organism evidence="1 2">
    <name type="scientific">Sphaerodactylus townsendi</name>
    <dbReference type="NCBI Taxonomy" id="933632"/>
    <lineage>
        <taxon>Eukaryota</taxon>
        <taxon>Metazoa</taxon>
        <taxon>Chordata</taxon>
        <taxon>Craniata</taxon>
        <taxon>Vertebrata</taxon>
        <taxon>Euteleostomi</taxon>
        <taxon>Lepidosauria</taxon>
        <taxon>Squamata</taxon>
        <taxon>Bifurcata</taxon>
        <taxon>Gekkota</taxon>
        <taxon>Sphaerodactylidae</taxon>
        <taxon>Sphaerodactylus</taxon>
    </lineage>
</organism>
<comment type="caution">
    <text evidence="1">The sequence shown here is derived from an EMBL/GenBank/DDBJ whole genome shotgun (WGS) entry which is preliminary data.</text>
</comment>
<proteinExistence type="predicted"/>
<name>A0ACB8FWB8_9SAUR</name>
<keyword evidence="2" id="KW-1185">Reference proteome</keyword>